<feature type="transmembrane region" description="Helical" evidence="7">
    <location>
        <begin position="307"/>
        <end position="333"/>
    </location>
</feature>
<keyword evidence="5 7" id="KW-1133">Transmembrane helix</keyword>
<comment type="subcellular location">
    <subcellularLocation>
        <location evidence="1">Cell inner membrane</location>
        <topology evidence="1">Multi-pass membrane protein</topology>
    </subcellularLocation>
</comment>
<reference evidence="8" key="2">
    <citation type="journal article" date="2018" name="ISME J.">
        <title>A dynamic microbial community with high functional redundancy inhabits the cold, oxic subseafloor aquifer.</title>
        <authorList>
            <person name="Tully B.J."/>
            <person name="Wheat C.G."/>
            <person name="Glazer B.T."/>
            <person name="Huber J.A."/>
        </authorList>
    </citation>
    <scope>NUCLEOTIDE SEQUENCE</scope>
    <source>
        <strain evidence="8">NORP83</strain>
    </source>
</reference>
<evidence type="ECO:0000256" key="2">
    <source>
        <dbReference type="ARBA" id="ARBA00022448"/>
    </source>
</evidence>
<feature type="transmembrane region" description="Helical" evidence="7">
    <location>
        <begin position="182"/>
        <end position="203"/>
    </location>
</feature>
<name>A0A2A4Z9A2_9PROT</name>
<feature type="transmembrane region" description="Helical" evidence="7">
    <location>
        <begin position="123"/>
        <end position="144"/>
    </location>
</feature>
<organism evidence="8">
    <name type="scientific">OCS116 cluster bacterium</name>
    <dbReference type="NCBI Taxonomy" id="2030921"/>
    <lineage>
        <taxon>Bacteria</taxon>
        <taxon>Pseudomonadati</taxon>
        <taxon>Pseudomonadota</taxon>
        <taxon>Alphaproteobacteria</taxon>
        <taxon>OCS116 cluster</taxon>
    </lineage>
</organism>
<dbReference type="PIRSF" id="PIRSF006603">
    <property type="entry name" value="DinF"/>
    <property type="match status" value="1"/>
</dbReference>
<evidence type="ECO:0000256" key="7">
    <source>
        <dbReference type="SAM" id="Phobius"/>
    </source>
</evidence>
<dbReference type="InterPro" id="IPR002528">
    <property type="entry name" value="MATE_fam"/>
</dbReference>
<dbReference type="GO" id="GO:0015297">
    <property type="term" value="F:antiporter activity"/>
    <property type="evidence" value="ECO:0007669"/>
    <property type="project" value="InterPro"/>
</dbReference>
<feature type="transmembrane region" description="Helical" evidence="7">
    <location>
        <begin position="156"/>
        <end position="176"/>
    </location>
</feature>
<dbReference type="EMBL" id="NVUS01000002">
    <property type="protein sequence ID" value="PCJ03587.1"/>
    <property type="molecule type" value="Genomic_DNA"/>
</dbReference>
<sequence>MRHVIVLASTASIGLVSIFAVDLVDFYFLSLLKIQAITASLAFSAAIMFFNMSFSIGLSIAMSATVAKALGAKQDMQARYLALNNLVVSVSFATVISFFTWWFRMDLLQAIGASGQSLDYADRYLAIILPSLPLLSIAMSGSGLVRVMGAPKLSMFAMLSGSIVNLILDPILIFYFDMGIEGAAWASVAARVTICASVLYIIYFMHDFSVSFSSQKFRAQLPIIAAIALPAMATQLATPIANAFMTWEMSHYSESYMAGWSFAGRATPVVFGVIFALSGAIGAIYGQNFGARKFDRVRRTLTDSIKFVMIYSLVAWVVFYLSIDYILAAFHIVGDAENFMQFVAIWIGPTFAFYGMLFVANAAFNNLGYPLISTAFNFGKATLGTIPFVMYGSYIMGAKGIYIGNGIGNILFGVGSLFVCLYVINKLANMRGGKGPKEGFRARNRK</sequence>
<feature type="transmembrane region" description="Helical" evidence="7">
    <location>
        <begin position="402"/>
        <end position="424"/>
    </location>
</feature>
<evidence type="ECO:0000256" key="6">
    <source>
        <dbReference type="ARBA" id="ARBA00023136"/>
    </source>
</evidence>
<dbReference type="InterPro" id="IPR048279">
    <property type="entry name" value="MdtK-like"/>
</dbReference>
<feature type="transmembrane region" description="Helical" evidence="7">
    <location>
        <begin position="223"/>
        <end position="245"/>
    </location>
</feature>
<dbReference type="AlphaFoldDB" id="A0A2A4Z9A2"/>
<keyword evidence="2" id="KW-0813">Transport</keyword>
<dbReference type="PANTHER" id="PTHR43823:SF3">
    <property type="entry name" value="MULTIDRUG EXPORT PROTEIN MEPA"/>
    <property type="match status" value="1"/>
</dbReference>
<feature type="transmembrane region" description="Helical" evidence="7">
    <location>
        <begin position="82"/>
        <end position="103"/>
    </location>
</feature>
<protein>
    <submittedName>
        <fullName evidence="8">Uncharacterized protein</fullName>
    </submittedName>
</protein>
<feature type="transmembrane region" description="Helical" evidence="7">
    <location>
        <begin position="36"/>
        <end position="61"/>
    </location>
</feature>
<evidence type="ECO:0000256" key="3">
    <source>
        <dbReference type="ARBA" id="ARBA00022475"/>
    </source>
</evidence>
<evidence type="ECO:0000313" key="8">
    <source>
        <dbReference type="EMBL" id="PCJ03587.1"/>
    </source>
</evidence>
<comment type="caution">
    <text evidence="8">The sequence shown here is derived from an EMBL/GenBank/DDBJ whole genome shotgun (WGS) entry which is preliminary data.</text>
</comment>
<feature type="transmembrane region" description="Helical" evidence="7">
    <location>
        <begin position="265"/>
        <end position="286"/>
    </location>
</feature>
<dbReference type="Pfam" id="PF01554">
    <property type="entry name" value="MatE"/>
    <property type="match status" value="2"/>
</dbReference>
<evidence type="ECO:0000256" key="1">
    <source>
        <dbReference type="ARBA" id="ARBA00004429"/>
    </source>
</evidence>
<dbReference type="InterPro" id="IPR051327">
    <property type="entry name" value="MATE_MepA_subfamily"/>
</dbReference>
<feature type="transmembrane region" description="Helical" evidence="7">
    <location>
        <begin position="339"/>
        <end position="364"/>
    </location>
</feature>
<evidence type="ECO:0000256" key="4">
    <source>
        <dbReference type="ARBA" id="ARBA00022692"/>
    </source>
</evidence>
<feature type="transmembrane region" description="Helical" evidence="7">
    <location>
        <begin position="376"/>
        <end position="396"/>
    </location>
</feature>
<dbReference type="GO" id="GO:0042910">
    <property type="term" value="F:xenobiotic transmembrane transporter activity"/>
    <property type="evidence" value="ECO:0007669"/>
    <property type="project" value="InterPro"/>
</dbReference>
<keyword evidence="3" id="KW-1003">Cell membrane</keyword>
<gene>
    <name evidence="8" type="ORF">COB13_02540</name>
</gene>
<dbReference type="GO" id="GO:0005886">
    <property type="term" value="C:plasma membrane"/>
    <property type="evidence" value="ECO:0007669"/>
    <property type="project" value="UniProtKB-SubCell"/>
</dbReference>
<keyword evidence="6 7" id="KW-0472">Membrane</keyword>
<dbReference type="PANTHER" id="PTHR43823">
    <property type="entry name" value="SPORULATION PROTEIN YKVU"/>
    <property type="match status" value="1"/>
</dbReference>
<accession>A0A2A4Z9A2</accession>
<reference key="1">
    <citation type="submission" date="2017-08" db="EMBL/GenBank/DDBJ databases">
        <title>A dynamic microbial community with high functional redundancy inhabits the cold, oxic subseafloor aquifer.</title>
        <authorList>
            <person name="Tully B.J."/>
            <person name="Wheat C.G."/>
            <person name="Glazer B.T."/>
            <person name="Huber J.A."/>
        </authorList>
    </citation>
    <scope>NUCLEOTIDE SEQUENCE [LARGE SCALE GENOMIC DNA]</scope>
</reference>
<keyword evidence="4 7" id="KW-0812">Transmembrane</keyword>
<evidence type="ECO:0000256" key="5">
    <source>
        <dbReference type="ARBA" id="ARBA00022989"/>
    </source>
</evidence>
<proteinExistence type="predicted"/>